<gene>
    <name evidence="3" type="ORF">J2X05_002582</name>
</gene>
<feature type="compositionally biased region" description="Basic and acidic residues" evidence="1">
    <location>
        <begin position="138"/>
        <end position="151"/>
    </location>
</feature>
<keyword evidence="4" id="KW-1185">Reference proteome</keyword>
<name>A0ABU1UZD2_9GAMM</name>
<evidence type="ECO:0000313" key="3">
    <source>
        <dbReference type="EMBL" id="MDR7090558.1"/>
    </source>
</evidence>
<evidence type="ECO:0000313" key="4">
    <source>
        <dbReference type="Proteomes" id="UP001253595"/>
    </source>
</evidence>
<evidence type="ECO:0000256" key="2">
    <source>
        <dbReference type="SAM" id="SignalP"/>
    </source>
</evidence>
<dbReference type="RefSeq" id="WP_310072966.1">
    <property type="nucleotide sequence ID" value="NZ_JAVDVX010000004.1"/>
</dbReference>
<comment type="caution">
    <text evidence="3">The sequence shown here is derived from an EMBL/GenBank/DDBJ whole genome shotgun (WGS) entry which is preliminary data.</text>
</comment>
<accession>A0ABU1UZD2</accession>
<proteinExistence type="predicted"/>
<reference evidence="3 4" key="1">
    <citation type="submission" date="2023-07" db="EMBL/GenBank/DDBJ databases">
        <title>Sorghum-associated microbial communities from plants grown in Nebraska, USA.</title>
        <authorList>
            <person name="Schachtman D."/>
        </authorList>
    </citation>
    <scope>NUCLEOTIDE SEQUENCE [LARGE SCALE GENOMIC DNA]</scope>
    <source>
        <strain evidence="3 4">BE190</strain>
    </source>
</reference>
<protein>
    <submittedName>
        <fullName evidence="3">Uncharacterized protein</fullName>
    </submittedName>
</protein>
<feature type="signal peptide" evidence="2">
    <location>
        <begin position="1"/>
        <end position="19"/>
    </location>
</feature>
<organism evidence="3 4">
    <name type="scientific">Cellvibrio fibrivorans</name>
    <dbReference type="NCBI Taxonomy" id="126350"/>
    <lineage>
        <taxon>Bacteria</taxon>
        <taxon>Pseudomonadati</taxon>
        <taxon>Pseudomonadota</taxon>
        <taxon>Gammaproteobacteria</taxon>
        <taxon>Cellvibrionales</taxon>
        <taxon>Cellvibrionaceae</taxon>
        <taxon>Cellvibrio</taxon>
    </lineage>
</organism>
<feature type="chain" id="PRO_5047336441" evidence="2">
    <location>
        <begin position="20"/>
        <end position="157"/>
    </location>
</feature>
<evidence type="ECO:0000256" key="1">
    <source>
        <dbReference type="SAM" id="MobiDB-lite"/>
    </source>
</evidence>
<feature type="region of interest" description="Disordered" evidence="1">
    <location>
        <begin position="138"/>
        <end position="157"/>
    </location>
</feature>
<dbReference type="EMBL" id="JAVDVX010000004">
    <property type="protein sequence ID" value="MDR7090558.1"/>
    <property type="molecule type" value="Genomic_DNA"/>
</dbReference>
<keyword evidence="2" id="KW-0732">Signal</keyword>
<sequence length="157" mass="18095">MSKVVVVFIFLIFSAFTFSEVDSKDSATPKNNELSEFEVMLEGMKTCSGFDLYYDKNLKRSIHPFFIGKTPSYIDDDYVVYDVEEYYYGMKVIKITIPNHFPVVDIEIDEDVESVKIKVGNLFVNGFYSAYPPDEDLDKPVVEKSRSDENRTNITCD</sequence>
<dbReference type="Proteomes" id="UP001253595">
    <property type="component" value="Unassembled WGS sequence"/>
</dbReference>